<proteinExistence type="predicted"/>
<keyword evidence="3" id="KW-1185">Reference proteome</keyword>
<evidence type="ECO:0000313" key="3">
    <source>
        <dbReference type="Proteomes" id="UP001500683"/>
    </source>
</evidence>
<dbReference type="Proteomes" id="UP001500683">
    <property type="component" value="Unassembled WGS sequence"/>
</dbReference>
<feature type="region of interest" description="Disordered" evidence="1">
    <location>
        <begin position="38"/>
        <end position="69"/>
    </location>
</feature>
<organism evidence="2 3">
    <name type="scientific">Actinomadura miaoliensis</name>
    <dbReference type="NCBI Taxonomy" id="430685"/>
    <lineage>
        <taxon>Bacteria</taxon>
        <taxon>Bacillati</taxon>
        <taxon>Actinomycetota</taxon>
        <taxon>Actinomycetes</taxon>
        <taxon>Streptosporangiales</taxon>
        <taxon>Thermomonosporaceae</taxon>
        <taxon>Actinomadura</taxon>
    </lineage>
</organism>
<comment type="caution">
    <text evidence="2">The sequence shown here is derived from an EMBL/GenBank/DDBJ whole genome shotgun (WGS) entry which is preliminary data.</text>
</comment>
<accession>A0ABP7WSJ7</accession>
<reference evidence="3" key="1">
    <citation type="journal article" date="2019" name="Int. J. Syst. Evol. Microbiol.">
        <title>The Global Catalogue of Microorganisms (GCM) 10K type strain sequencing project: providing services to taxonomists for standard genome sequencing and annotation.</title>
        <authorList>
            <consortium name="The Broad Institute Genomics Platform"/>
            <consortium name="The Broad Institute Genome Sequencing Center for Infectious Disease"/>
            <person name="Wu L."/>
            <person name="Ma J."/>
        </authorList>
    </citation>
    <scope>NUCLEOTIDE SEQUENCE [LARGE SCALE GENOMIC DNA]</scope>
    <source>
        <strain evidence="3">JCM 16702</strain>
    </source>
</reference>
<evidence type="ECO:0000313" key="2">
    <source>
        <dbReference type="EMBL" id="GAA4095777.1"/>
    </source>
</evidence>
<feature type="compositionally biased region" description="Basic and acidic residues" evidence="1">
    <location>
        <begin position="47"/>
        <end position="69"/>
    </location>
</feature>
<name>A0ABP7WSJ7_9ACTN</name>
<evidence type="ECO:0000256" key="1">
    <source>
        <dbReference type="SAM" id="MobiDB-lite"/>
    </source>
</evidence>
<protein>
    <submittedName>
        <fullName evidence="2">Uncharacterized protein</fullName>
    </submittedName>
</protein>
<dbReference type="EMBL" id="BAAAZG010000052">
    <property type="protein sequence ID" value="GAA4095777.1"/>
    <property type="molecule type" value="Genomic_DNA"/>
</dbReference>
<sequence>MLRRQQRQPRYAEIRRTERYVAHYGVHLSRMVGVAQDCPRPVSSRCRPGDADRPFEGTADRRAEDGRTE</sequence>
<gene>
    <name evidence="2" type="ORF">GCM10022214_68860</name>
</gene>